<evidence type="ECO:0000313" key="3">
    <source>
        <dbReference type="EMBL" id="MFC6704757.1"/>
    </source>
</evidence>
<dbReference type="Proteomes" id="UP001596298">
    <property type="component" value="Unassembled WGS sequence"/>
</dbReference>
<proteinExistence type="predicted"/>
<feature type="compositionally biased region" description="Low complexity" evidence="1">
    <location>
        <begin position="259"/>
        <end position="274"/>
    </location>
</feature>
<feature type="compositionally biased region" description="Low complexity" evidence="1">
    <location>
        <begin position="58"/>
        <end position="95"/>
    </location>
</feature>
<dbReference type="EMBL" id="JBHSWH010000001">
    <property type="protein sequence ID" value="MFC6704757.1"/>
    <property type="molecule type" value="Genomic_DNA"/>
</dbReference>
<reference evidence="4" key="1">
    <citation type="journal article" date="2019" name="Int. J. Syst. Evol. Microbiol.">
        <title>The Global Catalogue of Microorganisms (GCM) 10K type strain sequencing project: providing services to taxonomists for standard genome sequencing and annotation.</title>
        <authorList>
            <consortium name="The Broad Institute Genomics Platform"/>
            <consortium name="The Broad Institute Genome Sequencing Center for Infectious Disease"/>
            <person name="Wu L."/>
            <person name="Ma J."/>
        </authorList>
    </citation>
    <scope>NUCLEOTIDE SEQUENCE [LARGE SCALE GENOMIC DNA]</scope>
    <source>
        <strain evidence="4">CCUG 58127</strain>
    </source>
</reference>
<sequence>MQQVALAGSVGAAIAAAAVLGAAGSTATPVAASHSPGSHWYGAAGGASNWLPRAGADTSSSGSSTASTPSSTSAPTSTAASTSTPPASSSTTTSTNPNDPVSSGPGDEPENVEVTAAPGPCTQDDIAASRWSTRLTFTNPKDAGTLDYIALAINYNDNSENIDDYPHAGPVSVAAGETGSIVLTGPSDYFPDSLLVGGGVSADGQTAQTVGGIDIYDQADFLKAAKVCGNTTPTPDPMPSDPTDASSGYSGAATETKSETSTVTVTVTVTQTPPAAGPGLGEPPTPSPVTTRLGVTG</sequence>
<evidence type="ECO:0000256" key="1">
    <source>
        <dbReference type="SAM" id="MobiDB-lite"/>
    </source>
</evidence>
<evidence type="ECO:0000313" key="4">
    <source>
        <dbReference type="Proteomes" id="UP001596298"/>
    </source>
</evidence>
<evidence type="ECO:0000256" key="2">
    <source>
        <dbReference type="SAM" id="SignalP"/>
    </source>
</evidence>
<keyword evidence="2" id="KW-0732">Signal</keyword>
<feature type="signal peptide" evidence="2">
    <location>
        <begin position="1"/>
        <end position="27"/>
    </location>
</feature>
<comment type="caution">
    <text evidence="3">The sequence shown here is derived from an EMBL/GenBank/DDBJ whole genome shotgun (WGS) entry which is preliminary data.</text>
</comment>
<protein>
    <submittedName>
        <fullName evidence="3">Uncharacterized protein</fullName>
    </submittedName>
</protein>
<feature type="region of interest" description="Disordered" evidence="1">
    <location>
        <begin position="23"/>
        <end position="125"/>
    </location>
</feature>
<feature type="chain" id="PRO_5047147235" evidence="2">
    <location>
        <begin position="28"/>
        <end position="297"/>
    </location>
</feature>
<organism evidence="3 4">
    <name type="scientific">Flexivirga alba</name>
    <dbReference type="NCBI Taxonomy" id="702742"/>
    <lineage>
        <taxon>Bacteria</taxon>
        <taxon>Bacillati</taxon>
        <taxon>Actinomycetota</taxon>
        <taxon>Actinomycetes</taxon>
        <taxon>Micrococcales</taxon>
        <taxon>Dermacoccaceae</taxon>
        <taxon>Flexivirga</taxon>
    </lineage>
</organism>
<feature type="region of interest" description="Disordered" evidence="1">
    <location>
        <begin position="230"/>
        <end position="297"/>
    </location>
</feature>
<keyword evidence="4" id="KW-1185">Reference proteome</keyword>
<accession>A0ABW2AD54</accession>
<name>A0ABW2AD54_9MICO</name>
<gene>
    <name evidence="3" type="ORF">ACFQDH_05630</name>
</gene>